<evidence type="ECO:0000313" key="10">
    <source>
        <dbReference type="EMBL" id="CUS54129.1"/>
    </source>
</evidence>
<keyword evidence="5" id="KW-0255">Endonuclease</keyword>
<dbReference type="Gene3D" id="3.30.160.20">
    <property type="match status" value="1"/>
</dbReference>
<dbReference type="SMART" id="SM00358">
    <property type="entry name" value="DSRM"/>
    <property type="match status" value="1"/>
</dbReference>
<dbReference type="NCBIfam" id="TIGR02191">
    <property type="entry name" value="RNaseIII"/>
    <property type="match status" value="1"/>
</dbReference>
<keyword evidence="4" id="KW-0540">Nuclease</keyword>
<dbReference type="PANTHER" id="PTHR11207:SF0">
    <property type="entry name" value="RIBONUCLEASE 3"/>
    <property type="match status" value="1"/>
</dbReference>
<dbReference type="InterPro" id="IPR011907">
    <property type="entry name" value="RNase_III"/>
</dbReference>
<evidence type="ECO:0000256" key="6">
    <source>
        <dbReference type="ARBA" id="ARBA00022801"/>
    </source>
</evidence>
<evidence type="ECO:0000259" key="9">
    <source>
        <dbReference type="PROSITE" id="PS50142"/>
    </source>
</evidence>
<dbReference type="Gene3D" id="1.10.1520.10">
    <property type="entry name" value="Ribonuclease III domain"/>
    <property type="match status" value="1"/>
</dbReference>
<dbReference type="PROSITE" id="PS50142">
    <property type="entry name" value="RNASE_3_2"/>
    <property type="match status" value="1"/>
</dbReference>
<dbReference type="SUPFAM" id="SSF54768">
    <property type="entry name" value="dsRNA-binding domain-like"/>
    <property type="match status" value="1"/>
</dbReference>
<gene>
    <name evidence="10" type="ORF">MGWOODY_XGa624</name>
</gene>
<dbReference type="PROSITE" id="PS00517">
    <property type="entry name" value="RNASE_3_1"/>
    <property type="match status" value="1"/>
</dbReference>
<evidence type="ECO:0000256" key="4">
    <source>
        <dbReference type="ARBA" id="ARBA00022722"/>
    </source>
</evidence>
<dbReference type="GO" id="GO:0004525">
    <property type="term" value="F:ribonuclease III activity"/>
    <property type="evidence" value="ECO:0007669"/>
    <property type="project" value="UniProtKB-EC"/>
</dbReference>
<evidence type="ECO:0000256" key="1">
    <source>
        <dbReference type="ARBA" id="ARBA00000109"/>
    </source>
</evidence>
<organism evidence="10">
    <name type="scientific">hydrothermal vent metagenome</name>
    <dbReference type="NCBI Taxonomy" id="652676"/>
    <lineage>
        <taxon>unclassified sequences</taxon>
        <taxon>metagenomes</taxon>
        <taxon>ecological metagenomes</taxon>
    </lineage>
</organism>
<keyword evidence="7" id="KW-0694">RNA-binding</keyword>
<dbReference type="SUPFAM" id="SSF69065">
    <property type="entry name" value="RNase III domain-like"/>
    <property type="match status" value="1"/>
</dbReference>
<evidence type="ECO:0000256" key="3">
    <source>
        <dbReference type="ARBA" id="ARBA00012177"/>
    </source>
</evidence>
<sequence length="223" mass="24431">MISNLDKLESIVGYHFLDSRLLDRALTHRSFSGFNNERLEFLGDSVLGVIVSTILYRLYAESEEGELTRMRAQVVKKDTLAQIARRLQLGNYLKLGGSASKGGGTDNDSILADALESLIGAVYLDAGLEQAQISVEEIFEEELSAIDPRLTAKDPKTELQELLQGKGMLLPKYKVESISGSSHEPGFVVSCYVEEDQLVQVGTGPSRKSAEQAAAKNILLILR</sequence>
<feature type="domain" description="DRBM" evidence="8">
    <location>
        <begin position="154"/>
        <end position="223"/>
    </location>
</feature>
<dbReference type="PROSITE" id="PS50137">
    <property type="entry name" value="DS_RBD"/>
    <property type="match status" value="1"/>
</dbReference>
<evidence type="ECO:0000256" key="2">
    <source>
        <dbReference type="ARBA" id="ARBA00010183"/>
    </source>
</evidence>
<accession>A0A170PRY3</accession>
<dbReference type="SMART" id="SM00535">
    <property type="entry name" value="RIBOc"/>
    <property type="match status" value="1"/>
</dbReference>
<dbReference type="GO" id="GO:0006364">
    <property type="term" value="P:rRNA processing"/>
    <property type="evidence" value="ECO:0007669"/>
    <property type="project" value="InterPro"/>
</dbReference>
<reference evidence="10" key="1">
    <citation type="submission" date="2015-10" db="EMBL/GenBank/DDBJ databases">
        <authorList>
            <person name="Gilbert D.G."/>
        </authorList>
    </citation>
    <scope>NUCLEOTIDE SEQUENCE</scope>
</reference>
<comment type="catalytic activity">
    <reaction evidence="1">
        <text>Endonucleolytic cleavage to 5'-phosphomonoester.</text>
        <dbReference type="EC" id="3.1.26.3"/>
    </reaction>
</comment>
<dbReference type="FunFam" id="1.10.1520.10:FF:000001">
    <property type="entry name" value="Ribonuclease 3"/>
    <property type="match status" value="1"/>
</dbReference>
<evidence type="ECO:0000259" key="8">
    <source>
        <dbReference type="PROSITE" id="PS50137"/>
    </source>
</evidence>
<evidence type="ECO:0000256" key="5">
    <source>
        <dbReference type="ARBA" id="ARBA00022759"/>
    </source>
</evidence>
<dbReference type="GO" id="GO:0010468">
    <property type="term" value="P:regulation of gene expression"/>
    <property type="evidence" value="ECO:0007669"/>
    <property type="project" value="TreeGrafter"/>
</dbReference>
<keyword evidence="6 10" id="KW-0378">Hydrolase</keyword>
<protein>
    <recommendedName>
        <fullName evidence="3">ribonuclease III</fullName>
        <ecNumber evidence="3">3.1.26.3</ecNumber>
    </recommendedName>
</protein>
<name>A0A170PRY3_9ZZZZ</name>
<dbReference type="EMBL" id="CZRL01000104">
    <property type="protein sequence ID" value="CUS54129.1"/>
    <property type="molecule type" value="Genomic_DNA"/>
</dbReference>
<dbReference type="InterPro" id="IPR036389">
    <property type="entry name" value="RNase_III_sf"/>
</dbReference>
<feature type="domain" description="RNase III" evidence="9">
    <location>
        <begin position="5"/>
        <end position="127"/>
    </location>
</feature>
<dbReference type="InterPro" id="IPR000999">
    <property type="entry name" value="RNase_III_dom"/>
</dbReference>
<dbReference type="EC" id="3.1.26.3" evidence="3"/>
<comment type="similarity">
    <text evidence="2">Belongs to the ribonuclease III family.</text>
</comment>
<evidence type="ECO:0000256" key="7">
    <source>
        <dbReference type="ARBA" id="ARBA00022884"/>
    </source>
</evidence>
<dbReference type="HAMAP" id="MF_00104">
    <property type="entry name" value="RNase_III"/>
    <property type="match status" value="1"/>
</dbReference>
<proteinExistence type="inferred from homology"/>
<dbReference type="AlphaFoldDB" id="A0A170PRY3"/>
<dbReference type="Pfam" id="PF14622">
    <property type="entry name" value="Ribonucleas_3_3"/>
    <property type="match status" value="1"/>
</dbReference>
<dbReference type="CDD" id="cd10845">
    <property type="entry name" value="DSRM_RNAse_III_family"/>
    <property type="match status" value="1"/>
</dbReference>
<dbReference type="CDD" id="cd00593">
    <property type="entry name" value="RIBOc"/>
    <property type="match status" value="1"/>
</dbReference>
<dbReference type="Pfam" id="PF00035">
    <property type="entry name" value="dsrm"/>
    <property type="match status" value="1"/>
</dbReference>
<dbReference type="GO" id="GO:0003725">
    <property type="term" value="F:double-stranded RNA binding"/>
    <property type="evidence" value="ECO:0007669"/>
    <property type="project" value="TreeGrafter"/>
</dbReference>
<dbReference type="InterPro" id="IPR014720">
    <property type="entry name" value="dsRBD_dom"/>
</dbReference>
<dbReference type="PANTHER" id="PTHR11207">
    <property type="entry name" value="RIBONUCLEASE III"/>
    <property type="match status" value="1"/>
</dbReference>